<reference evidence="5" key="2">
    <citation type="journal article" date="2020" name="Nat. Commun.">
        <title>Large-scale genome sequencing of mycorrhizal fungi provides insights into the early evolution of symbiotic traits.</title>
        <authorList>
            <person name="Miyauchi S."/>
            <person name="Kiss E."/>
            <person name="Kuo A."/>
            <person name="Drula E."/>
            <person name="Kohler A."/>
            <person name="Sanchez-Garcia M."/>
            <person name="Morin E."/>
            <person name="Andreopoulos B."/>
            <person name="Barry K.W."/>
            <person name="Bonito G."/>
            <person name="Buee M."/>
            <person name="Carver A."/>
            <person name="Chen C."/>
            <person name="Cichocki N."/>
            <person name="Clum A."/>
            <person name="Culley D."/>
            <person name="Crous P.W."/>
            <person name="Fauchery L."/>
            <person name="Girlanda M."/>
            <person name="Hayes R.D."/>
            <person name="Keri Z."/>
            <person name="LaButti K."/>
            <person name="Lipzen A."/>
            <person name="Lombard V."/>
            <person name="Magnuson J."/>
            <person name="Maillard F."/>
            <person name="Murat C."/>
            <person name="Nolan M."/>
            <person name="Ohm R.A."/>
            <person name="Pangilinan J."/>
            <person name="Pereira M.F."/>
            <person name="Perotto S."/>
            <person name="Peter M."/>
            <person name="Pfister S."/>
            <person name="Riley R."/>
            <person name="Sitrit Y."/>
            <person name="Stielow J.B."/>
            <person name="Szollosi G."/>
            <person name="Zifcakova L."/>
            <person name="Stursova M."/>
            <person name="Spatafora J.W."/>
            <person name="Tedersoo L."/>
            <person name="Vaario L.M."/>
            <person name="Yamada A."/>
            <person name="Yan M."/>
            <person name="Wang P."/>
            <person name="Xu J."/>
            <person name="Bruns T."/>
            <person name="Baldrian P."/>
            <person name="Vilgalys R."/>
            <person name="Dunand C."/>
            <person name="Henrissat B."/>
            <person name="Grigoriev I.V."/>
            <person name="Hibbett D."/>
            <person name="Nagy L.G."/>
            <person name="Martin F.M."/>
        </authorList>
    </citation>
    <scope>NUCLEOTIDE SEQUENCE</scope>
    <source>
        <strain evidence="5">Prilba</strain>
    </source>
</reference>
<evidence type="ECO:0000256" key="2">
    <source>
        <dbReference type="ARBA" id="ARBA00022840"/>
    </source>
</evidence>
<sequence length="551" mass="60652">MFSRVSQKVMPQPPSANKKKDYEINDVLGTGSFGKVMRATWHVPLDQRTVLERRSTGSPSSPVTPPSRRPSLLPSRAGSADSLSQDVTREVALKAIPKKKVKGNEESVWSEMRVLQGLDHPNIVKFYDWFESRSTYYLSFELAVGGELFERISQRGHFAERDAVAVLRSILSGVKYLHEHHIVHRDLKPENILYRTKDPSSDIVIADFGIAKHLDSNGEQLTTLAGSFGYVAPEILNNKGHGKPVDLWSIGIITYMLLCGYTPFRSDDMKELVRQTTEARINFHDRYWKNVSDEAKDFIRALLNPDPVHRLTAEQALARPWLTTFASPTEHDLSGLRENFDPRARWRNAIGAARVLSRFSNKGGAAASVKEDKFVISDDEDGENGTKVTWRTTSKQQPQQQPSPPSSPDDRRAPRQGLAGLAGLVASGKSTTPTKTGKASMTTSPMSFSDAINRAKAATEEAAASEKARVDAPNSRTTPSPPKTQSRGDGGNDAAAADDEDEDEDEDEDSMLRIPGSFDFEGDGGAAGTIADPYDAVTVLGNLWGRMKLSR</sequence>
<dbReference type="InterPro" id="IPR011009">
    <property type="entry name" value="Kinase-like_dom_sf"/>
</dbReference>
<proteinExistence type="predicted"/>
<feature type="region of interest" description="Disordered" evidence="3">
    <location>
        <begin position="1"/>
        <end position="21"/>
    </location>
</feature>
<feature type="region of interest" description="Disordered" evidence="3">
    <location>
        <begin position="376"/>
        <end position="531"/>
    </location>
</feature>
<dbReference type="SMART" id="SM00220">
    <property type="entry name" value="S_TKc"/>
    <property type="match status" value="1"/>
</dbReference>
<gene>
    <name evidence="5" type="ORF">DFH94DRAFT_847234</name>
</gene>
<name>A0A9P5K025_9AGAM</name>
<feature type="compositionally biased region" description="Low complexity" evidence="3">
    <location>
        <begin position="417"/>
        <end position="440"/>
    </location>
</feature>
<dbReference type="FunFam" id="1.10.510.10:FF:000571">
    <property type="entry name" value="Maternal embryonic leucine zipper kinase"/>
    <property type="match status" value="1"/>
</dbReference>
<comment type="caution">
    <text evidence="5">The sequence shown here is derived from an EMBL/GenBank/DDBJ whole genome shotgun (WGS) entry which is preliminary data.</text>
</comment>
<dbReference type="GO" id="GO:0004672">
    <property type="term" value="F:protein kinase activity"/>
    <property type="evidence" value="ECO:0007669"/>
    <property type="project" value="InterPro"/>
</dbReference>
<protein>
    <submittedName>
        <fullName evidence="5">Pkinase-domain-containing protein</fullName>
    </submittedName>
</protein>
<dbReference type="CDD" id="cd05117">
    <property type="entry name" value="STKc_CAMK"/>
    <property type="match status" value="1"/>
</dbReference>
<feature type="compositionally biased region" description="Acidic residues" evidence="3">
    <location>
        <begin position="496"/>
        <end position="509"/>
    </location>
</feature>
<evidence type="ECO:0000313" key="5">
    <source>
        <dbReference type="EMBL" id="KAF8472259.1"/>
    </source>
</evidence>
<dbReference type="Pfam" id="PF00069">
    <property type="entry name" value="Pkinase"/>
    <property type="match status" value="1"/>
</dbReference>
<keyword evidence="6" id="KW-1185">Reference proteome</keyword>
<keyword evidence="2" id="KW-0067">ATP-binding</keyword>
<feature type="compositionally biased region" description="Low complexity" evidence="3">
    <location>
        <begin position="69"/>
        <end position="79"/>
    </location>
</feature>
<dbReference type="InterPro" id="IPR008271">
    <property type="entry name" value="Ser/Thr_kinase_AS"/>
</dbReference>
<feature type="compositionally biased region" description="Polar residues" evidence="3">
    <location>
        <begin position="474"/>
        <end position="487"/>
    </location>
</feature>
<feature type="compositionally biased region" description="Polar residues" evidence="3">
    <location>
        <begin position="386"/>
        <end position="395"/>
    </location>
</feature>
<dbReference type="PROSITE" id="PS50011">
    <property type="entry name" value="PROTEIN_KINASE_DOM"/>
    <property type="match status" value="1"/>
</dbReference>
<dbReference type="PANTHER" id="PTHR24347">
    <property type="entry name" value="SERINE/THREONINE-PROTEIN KINASE"/>
    <property type="match status" value="1"/>
</dbReference>
<evidence type="ECO:0000256" key="1">
    <source>
        <dbReference type="ARBA" id="ARBA00022741"/>
    </source>
</evidence>
<reference evidence="5" key="1">
    <citation type="submission" date="2019-10" db="EMBL/GenBank/DDBJ databases">
        <authorList>
            <consortium name="DOE Joint Genome Institute"/>
            <person name="Kuo A."/>
            <person name="Miyauchi S."/>
            <person name="Kiss E."/>
            <person name="Drula E."/>
            <person name="Kohler A."/>
            <person name="Sanchez-Garcia M."/>
            <person name="Andreopoulos B."/>
            <person name="Barry K.W."/>
            <person name="Bonito G."/>
            <person name="Buee M."/>
            <person name="Carver A."/>
            <person name="Chen C."/>
            <person name="Cichocki N."/>
            <person name="Clum A."/>
            <person name="Culley D."/>
            <person name="Crous P.W."/>
            <person name="Fauchery L."/>
            <person name="Girlanda M."/>
            <person name="Hayes R."/>
            <person name="Keri Z."/>
            <person name="LaButti K."/>
            <person name="Lipzen A."/>
            <person name="Lombard V."/>
            <person name="Magnuson J."/>
            <person name="Maillard F."/>
            <person name="Morin E."/>
            <person name="Murat C."/>
            <person name="Nolan M."/>
            <person name="Ohm R."/>
            <person name="Pangilinan J."/>
            <person name="Pereira M."/>
            <person name="Perotto S."/>
            <person name="Peter M."/>
            <person name="Riley R."/>
            <person name="Sitrit Y."/>
            <person name="Stielow B."/>
            <person name="Szollosi G."/>
            <person name="Zifcakova L."/>
            <person name="Stursova M."/>
            <person name="Spatafora J.W."/>
            <person name="Tedersoo L."/>
            <person name="Vaario L.-M."/>
            <person name="Yamada A."/>
            <person name="Yan M."/>
            <person name="Wang P."/>
            <person name="Xu J."/>
            <person name="Bruns T."/>
            <person name="Baldrian P."/>
            <person name="Vilgalys R."/>
            <person name="Henrissat B."/>
            <person name="Grigoriev I.V."/>
            <person name="Hibbett D."/>
            <person name="Nagy L.G."/>
            <person name="Martin F.M."/>
        </authorList>
    </citation>
    <scope>NUCLEOTIDE SEQUENCE</scope>
    <source>
        <strain evidence="5">Prilba</strain>
    </source>
</reference>
<dbReference type="EMBL" id="WHVB01000021">
    <property type="protein sequence ID" value="KAF8472259.1"/>
    <property type="molecule type" value="Genomic_DNA"/>
</dbReference>
<dbReference type="Gene3D" id="3.30.200.20">
    <property type="entry name" value="Phosphorylase Kinase, domain 1"/>
    <property type="match status" value="1"/>
</dbReference>
<dbReference type="OrthoDB" id="40902at2759"/>
<feature type="region of interest" description="Disordered" evidence="3">
    <location>
        <begin position="48"/>
        <end position="85"/>
    </location>
</feature>
<organism evidence="5 6">
    <name type="scientific">Russula ochroleuca</name>
    <dbReference type="NCBI Taxonomy" id="152965"/>
    <lineage>
        <taxon>Eukaryota</taxon>
        <taxon>Fungi</taxon>
        <taxon>Dikarya</taxon>
        <taxon>Basidiomycota</taxon>
        <taxon>Agaricomycotina</taxon>
        <taxon>Agaricomycetes</taxon>
        <taxon>Russulales</taxon>
        <taxon>Russulaceae</taxon>
        <taxon>Russula</taxon>
    </lineage>
</organism>
<dbReference type="Gene3D" id="1.10.510.10">
    <property type="entry name" value="Transferase(Phosphotransferase) domain 1"/>
    <property type="match status" value="1"/>
</dbReference>
<dbReference type="SUPFAM" id="SSF56112">
    <property type="entry name" value="Protein kinase-like (PK-like)"/>
    <property type="match status" value="1"/>
</dbReference>
<dbReference type="AlphaFoldDB" id="A0A9P5K025"/>
<evidence type="ECO:0000259" key="4">
    <source>
        <dbReference type="PROSITE" id="PS50011"/>
    </source>
</evidence>
<evidence type="ECO:0000256" key="3">
    <source>
        <dbReference type="SAM" id="MobiDB-lite"/>
    </source>
</evidence>
<dbReference type="InterPro" id="IPR000719">
    <property type="entry name" value="Prot_kinase_dom"/>
</dbReference>
<accession>A0A9P5K025</accession>
<evidence type="ECO:0000313" key="6">
    <source>
        <dbReference type="Proteomes" id="UP000759537"/>
    </source>
</evidence>
<keyword evidence="1" id="KW-0547">Nucleotide-binding</keyword>
<feature type="domain" description="Protein kinase" evidence="4">
    <location>
        <begin position="22"/>
        <end position="322"/>
    </location>
</feature>
<dbReference type="Proteomes" id="UP000759537">
    <property type="component" value="Unassembled WGS sequence"/>
</dbReference>
<dbReference type="PROSITE" id="PS00108">
    <property type="entry name" value="PROTEIN_KINASE_ST"/>
    <property type="match status" value="1"/>
</dbReference>
<dbReference type="GO" id="GO:0005524">
    <property type="term" value="F:ATP binding"/>
    <property type="evidence" value="ECO:0007669"/>
    <property type="project" value="UniProtKB-KW"/>
</dbReference>